<evidence type="ECO:0000313" key="4">
    <source>
        <dbReference type="RefSeq" id="XP_065667256.1"/>
    </source>
</evidence>
<gene>
    <name evidence="2 3 4 5 6 7" type="primary">LOC136087752</name>
</gene>
<name>A0ABM4CZ59_HYDVU</name>
<dbReference type="GeneID" id="136087752"/>
<sequence length="139" mass="15993">MVAMKTDMGLPWEKLKIMSRWLKTFGINTASNDSQRMVAESWSGNDIVVENAPFTFQKEKKGKFEIKEALWGYITDLRNHILRYLENLESCNDLVHHKFIPDKEIQIKIGGDYGGGSFKMSYQIVNTLNPNSTENTIVF</sequence>
<dbReference type="RefSeq" id="XP_065667256.1">
    <property type="nucleotide sequence ID" value="XM_065811184.1"/>
</dbReference>
<keyword evidence="1" id="KW-1185">Reference proteome</keyword>
<evidence type="ECO:0000313" key="5">
    <source>
        <dbReference type="RefSeq" id="XP_065667257.1"/>
    </source>
</evidence>
<organism evidence="1 3">
    <name type="scientific">Hydra vulgaris</name>
    <name type="common">Hydra</name>
    <name type="synonym">Hydra attenuata</name>
    <dbReference type="NCBI Taxonomy" id="6087"/>
    <lineage>
        <taxon>Eukaryota</taxon>
        <taxon>Metazoa</taxon>
        <taxon>Cnidaria</taxon>
        <taxon>Hydrozoa</taxon>
        <taxon>Hydroidolina</taxon>
        <taxon>Anthoathecata</taxon>
        <taxon>Aplanulata</taxon>
        <taxon>Hydridae</taxon>
        <taxon>Hydra</taxon>
    </lineage>
</organism>
<dbReference type="RefSeq" id="XP_065667257.1">
    <property type="nucleotide sequence ID" value="XM_065811185.1"/>
</dbReference>
<dbReference type="RefSeq" id="XP_065667255.1">
    <property type="nucleotide sequence ID" value="XM_065811183.1"/>
</dbReference>
<evidence type="ECO:0000313" key="2">
    <source>
        <dbReference type="RefSeq" id="XP_065667254.1"/>
    </source>
</evidence>
<evidence type="ECO:0000313" key="1">
    <source>
        <dbReference type="Proteomes" id="UP001652625"/>
    </source>
</evidence>
<protein>
    <submittedName>
        <fullName evidence="2 3">Uncharacterized protein LOC136087752 isoform X3</fullName>
    </submittedName>
</protein>
<dbReference type="PANTHER" id="PTHR31424">
    <property type="entry name" value="PROTEIN CBG23806"/>
    <property type="match status" value="1"/>
</dbReference>
<dbReference type="RefSeq" id="XP_065667259.1">
    <property type="nucleotide sequence ID" value="XM_065811187.1"/>
</dbReference>
<accession>A0ABM4CZ59</accession>
<evidence type="ECO:0000313" key="7">
    <source>
        <dbReference type="RefSeq" id="XP_065667259.1"/>
    </source>
</evidence>
<dbReference type="RefSeq" id="XP_065667254.1">
    <property type="nucleotide sequence ID" value="XM_065811182.1"/>
</dbReference>
<dbReference type="RefSeq" id="XP_065667258.1">
    <property type="nucleotide sequence ID" value="XM_065811186.1"/>
</dbReference>
<dbReference type="PANTHER" id="PTHR31424:SF6">
    <property type="match status" value="1"/>
</dbReference>
<evidence type="ECO:0000313" key="6">
    <source>
        <dbReference type="RefSeq" id="XP_065667258.1"/>
    </source>
</evidence>
<reference evidence="2 3" key="1">
    <citation type="submission" date="2025-05" db="UniProtKB">
        <authorList>
            <consortium name="RefSeq"/>
        </authorList>
    </citation>
    <scope>IDENTIFICATION</scope>
</reference>
<dbReference type="Pfam" id="PF06918">
    <property type="entry name" value="DUF1280"/>
    <property type="match status" value="1"/>
</dbReference>
<proteinExistence type="predicted"/>
<dbReference type="InterPro" id="IPR009689">
    <property type="entry name" value="DUF1280"/>
</dbReference>
<evidence type="ECO:0000313" key="3">
    <source>
        <dbReference type="RefSeq" id="XP_065667255.1"/>
    </source>
</evidence>
<dbReference type="Proteomes" id="UP001652625">
    <property type="component" value="Chromosome 12"/>
</dbReference>